<accession>A0A3B6VSB2</accession>
<reference evidence="3" key="1">
    <citation type="journal article" date="2016" name="Genome Announc.">
        <title>Complete Genome Sequence of Brachyspira hyodysenteriae Type Strain B78 (ATCC 27164).</title>
        <authorList>
            <person name="Mirajkar N.S."/>
            <person name="Johnson T.J."/>
            <person name="Gebhart C.J."/>
        </authorList>
    </citation>
    <scope>NUCLEOTIDE SEQUENCE [LARGE SCALE GENOMIC DNA]</scope>
    <source>
        <strain evidence="3">B78</strain>
    </source>
</reference>
<dbReference type="KEGG" id="bhd:BHYOB78_07790"/>
<keyword evidence="1" id="KW-0732">Signal</keyword>
<protein>
    <submittedName>
        <fullName evidence="2">Uncharacterized protein</fullName>
    </submittedName>
</protein>
<feature type="chain" id="PRO_5017184398" evidence="1">
    <location>
        <begin position="21"/>
        <end position="181"/>
    </location>
</feature>
<organism evidence="2 3">
    <name type="scientific">Brachyspira hyodysenteriae ATCC 27164</name>
    <dbReference type="NCBI Taxonomy" id="1266923"/>
    <lineage>
        <taxon>Bacteria</taxon>
        <taxon>Pseudomonadati</taxon>
        <taxon>Spirochaetota</taxon>
        <taxon>Spirochaetia</taxon>
        <taxon>Brachyspirales</taxon>
        <taxon>Brachyspiraceae</taxon>
        <taxon>Brachyspira</taxon>
    </lineage>
</organism>
<name>A0A3B6VSB2_BRAHO</name>
<evidence type="ECO:0000313" key="2">
    <source>
        <dbReference type="EMBL" id="ANN63768.1"/>
    </source>
</evidence>
<keyword evidence="3" id="KW-1185">Reference proteome</keyword>
<dbReference type="OrthoDB" id="308502at2"/>
<evidence type="ECO:0000256" key="1">
    <source>
        <dbReference type="SAM" id="SignalP"/>
    </source>
</evidence>
<reference evidence="3" key="2">
    <citation type="journal article" date="2017" name="Genome Announc.">
        <title>Correction for Mirajkar et al., Complete Genome Sequence of Brachyspira hyodysenteriae Type Strain B78 (ATCC 27164).</title>
        <authorList>
            <person name="Mirajkar N.S."/>
            <person name="Johnson T.J."/>
            <person name="Gebhart C.J."/>
        </authorList>
    </citation>
    <scope>NUCLEOTIDE SEQUENCE [LARGE SCALE GENOMIC DNA]</scope>
    <source>
        <strain evidence="3">B78</strain>
    </source>
</reference>
<feature type="signal peptide" evidence="1">
    <location>
        <begin position="1"/>
        <end position="20"/>
    </location>
</feature>
<sequence length="181" mass="20801">MKKLLIILSIVFIAACAANAKGQVSVPGVEKNTKEAHEFLKAVKGKAIVPLRSIRGFPAGYFKDNGDIASRYHEPVLQGDLIFIGMYNNYAVYTRKIREGKKLVDGYTLISLSEDKKLFRVYLESNDYISEIYKWRVAGSDWKNYPKMEISDIGLGERQYNKDDYVYKITDDEYDKNDFKN</sequence>
<gene>
    <name evidence="2" type="ORF">BHYOB78_07790</name>
</gene>
<dbReference type="AlphaFoldDB" id="A0A3B6VSB2"/>
<evidence type="ECO:0000313" key="3">
    <source>
        <dbReference type="Proteomes" id="UP000092328"/>
    </source>
</evidence>
<dbReference type="RefSeq" id="WP_020064694.1">
    <property type="nucleotide sequence ID" value="NZ_CP015910.2"/>
</dbReference>
<dbReference type="EMBL" id="CP015910">
    <property type="protein sequence ID" value="ANN63768.1"/>
    <property type="molecule type" value="Genomic_DNA"/>
</dbReference>
<dbReference type="Proteomes" id="UP000092328">
    <property type="component" value="Chromosome"/>
</dbReference>
<proteinExistence type="predicted"/>
<dbReference type="PROSITE" id="PS51257">
    <property type="entry name" value="PROKAR_LIPOPROTEIN"/>
    <property type="match status" value="1"/>
</dbReference>